<sequence length="619" mass="67960">MLYCAEPYHRVCRPSDSGASRALQELIQAERTHEASFRTWNQESLAASLAISSWVLADSGDDQTIHVLNQISQVLTHAAKAQTQYALALADYRASLKEIVLRDANLRLIKRQRESLLKRVLKLNKQAALTSPANSLRLQIKIDDAKREVSICQRTLKAASDALFNAKQLALGEALRLKLARFEQLGEAIKLNASQAIQLLTQLDPAEADSSATESDFESCDEDPTLHENHNQREPPPPELPKPPQPTETQQQQPATPPEPKAVNDPRPANSRAQKATPKARQPRGANKRPAAKVIIKKRASFSSRRSQLSPPPHSKRFTLSTLPSRPVRLAQPQQQQQQHARKRSQSLSLEPSMAPRQLHPGLRNSQLVRQSSHRPLGRPDPPAVSASGPAVASLRASSANKPRDSLLSFKLFSKGMLSRLGGKGKRKEEEQDHAAEPYRAHWSRASQSPPNGGGGGGRGEDSSLWPTIPPVSAYYSEEEGSSEEDGMSSQGDDELEGADQLSGLVAGRPRPTSRVPASSEGGHSRPDPHRSWGTPTTYPGAHRRRRKPRPAAIRLSPSDYHAGSSADEAPYGLLPADLSAPRRHPAPRQAPARTPQGRPGPHPEHRQDLPRPPRRPRR</sequence>
<evidence type="ECO:0000256" key="1">
    <source>
        <dbReference type="SAM" id="Coils"/>
    </source>
</evidence>
<feature type="compositionally biased region" description="Pro residues" evidence="2">
    <location>
        <begin position="234"/>
        <end position="246"/>
    </location>
</feature>
<reference evidence="3" key="2">
    <citation type="submission" date="2016-05" db="EMBL/GenBank/DDBJ databases">
        <title>Comparative analysis highlights variable genome content of wheat rusts and divergence of the mating loci.</title>
        <authorList>
            <person name="Cuomo C.A."/>
            <person name="Bakkeren G."/>
            <person name="Szabo L."/>
            <person name="Khalil H."/>
            <person name="Joly D."/>
            <person name="Goldberg J."/>
            <person name="Young S."/>
            <person name="Zeng Q."/>
            <person name="Fellers J."/>
        </authorList>
    </citation>
    <scope>NUCLEOTIDE SEQUENCE [LARGE SCALE GENOMIC DNA]</scope>
    <source>
        <strain evidence="3">1-1 BBBD Race 1</strain>
    </source>
</reference>
<dbReference type="OrthoDB" id="2507342at2759"/>
<feature type="compositionally biased region" description="Low complexity" evidence="2">
    <location>
        <begin position="384"/>
        <end position="394"/>
    </location>
</feature>
<dbReference type="InterPro" id="IPR027267">
    <property type="entry name" value="AH/BAR_dom_sf"/>
</dbReference>
<dbReference type="EMBL" id="ADAS02000060">
    <property type="protein sequence ID" value="OAV92713.1"/>
    <property type="molecule type" value="Genomic_DNA"/>
</dbReference>
<dbReference type="GO" id="GO:0005886">
    <property type="term" value="C:plasma membrane"/>
    <property type="evidence" value="ECO:0007669"/>
    <property type="project" value="TreeGrafter"/>
</dbReference>
<evidence type="ECO:0000313" key="3">
    <source>
        <dbReference type="EMBL" id="OAV92713.1"/>
    </source>
</evidence>
<dbReference type="GO" id="GO:0036286">
    <property type="term" value="C:eisosome filament"/>
    <property type="evidence" value="ECO:0007669"/>
    <property type="project" value="TreeGrafter"/>
</dbReference>
<dbReference type="GO" id="GO:0008289">
    <property type="term" value="F:lipid binding"/>
    <property type="evidence" value="ECO:0007669"/>
    <property type="project" value="TreeGrafter"/>
</dbReference>
<dbReference type="PANTHER" id="PTHR31962:SF1">
    <property type="entry name" value="SPHINGOLIPID LONG CHAIN BASE-RESPONSIVE PROTEIN PIL1"/>
    <property type="match status" value="1"/>
</dbReference>
<dbReference type="GO" id="GO:0070941">
    <property type="term" value="P:eisosome assembly"/>
    <property type="evidence" value="ECO:0007669"/>
    <property type="project" value="TreeGrafter"/>
</dbReference>
<feature type="region of interest" description="Disordered" evidence="2">
    <location>
        <begin position="207"/>
        <end position="619"/>
    </location>
</feature>
<dbReference type="AlphaFoldDB" id="A0A180GL47"/>
<feature type="coiled-coil region" evidence="1">
    <location>
        <begin position="106"/>
        <end position="162"/>
    </location>
</feature>
<dbReference type="Proteomes" id="UP000005240">
    <property type="component" value="Unassembled WGS sequence"/>
</dbReference>
<dbReference type="VEuPathDB" id="FungiDB:PTTG_11941"/>
<feature type="compositionally biased region" description="Basic and acidic residues" evidence="2">
    <location>
        <begin position="427"/>
        <end position="440"/>
    </location>
</feature>
<reference evidence="4" key="4">
    <citation type="submission" date="2025-05" db="UniProtKB">
        <authorList>
            <consortium name="EnsemblFungi"/>
        </authorList>
    </citation>
    <scope>IDENTIFICATION</scope>
    <source>
        <strain evidence="4">isolate 1-1 / race 1 (BBBD)</strain>
    </source>
</reference>
<evidence type="ECO:0000256" key="2">
    <source>
        <dbReference type="SAM" id="MobiDB-lite"/>
    </source>
</evidence>
<feature type="compositionally biased region" description="Basic and acidic residues" evidence="2">
    <location>
        <begin position="224"/>
        <end position="233"/>
    </location>
</feature>
<name>A0A180GL47_PUCT1</name>
<dbReference type="InterPro" id="IPR028245">
    <property type="entry name" value="PIL1/LSP1"/>
</dbReference>
<dbReference type="STRING" id="630390.A0A180GL47"/>
<organism evidence="3">
    <name type="scientific">Puccinia triticina (isolate 1-1 / race 1 (BBBD))</name>
    <name type="common">Brown leaf rust fungus</name>
    <dbReference type="NCBI Taxonomy" id="630390"/>
    <lineage>
        <taxon>Eukaryota</taxon>
        <taxon>Fungi</taxon>
        <taxon>Dikarya</taxon>
        <taxon>Basidiomycota</taxon>
        <taxon>Pucciniomycotina</taxon>
        <taxon>Pucciniomycetes</taxon>
        <taxon>Pucciniales</taxon>
        <taxon>Pucciniaceae</taxon>
        <taxon>Puccinia</taxon>
    </lineage>
</organism>
<feature type="compositionally biased region" description="Acidic residues" evidence="2">
    <location>
        <begin position="477"/>
        <end position="498"/>
    </location>
</feature>
<evidence type="ECO:0000313" key="5">
    <source>
        <dbReference type="Proteomes" id="UP000005240"/>
    </source>
</evidence>
<proteinExistence type="predicted"/>
<accession>A0A180GL47</accession>
<dbReference type="GO" id="GO:0006897">
    <property type="term" value="P:endocytosis"/>
    <property type="evidence" value="ECO:0007669"/>
    <property type="project" value="TreeGrafter"/>
</dbReference>
<dbReference type="EnsemblFungi" id="PTTG_11941-t43_1">
    <property type="protein sequence ID" value="PTTG_11941-t43_1-p1"/>
    <property type="gene ID" value="PTTG_11941"/>
</dbReference>
<reference evidence="4 5" key="3">
    <citation type="journal article" date="2017" name="G3 (Bethesda)">
        <title>Comparative analysis highlights variable genome content of wheat rusts and divergence of the mating loci.</title>
        <authorList>
            <person name="Cuomo C.A."/>
            <person name="Bakkeren G."/>
            <person name="Khalil H.B."/>
            <person name="Panwar V."/>
            <person name="Joly D."/>
            <person name="Linning R."/>
            <person name="Sakthikumar S."/>
            <person name="Song X."/>
            <person name="Adiconis X."/>
            <person name="Fan L."/>
            <person name="Goldberg J.M."/>
            <person name="Levin J.Z."/>
            <person name="Young S."/>
            <person name="Zeng Q."/>
            <person name="Anikster Y."/>
            <person name="Bruce M."/>
            <person name="Wang M."/>
            <person name="Yin C."/>
            <person name="McCallum B."/>
            <person name="Szabo L.J."/>
            <person name="Hulbert S."/>
            <person name="Chen X."/>
            <person name="Fellers J.P."/>
        </authorList>
    </citation>
    <scope>NUCLEOTIDE SEQUENCE</scope>
    <source>
        <strain evidence="4">isolate 1-1 / race 1 (BBBD)</strain>
        <strain evidence="5">Isolate 1-1 / race 1 (BBBD)</strain>
    </source>
</reference>
<keyword evidence="5" id="KW-1185">Reference proteome</keyword>
<feature type="compositionally biased region" description="Basic residues" evidence="2">
    <location>
        <begin position="286"/>
        <end position="300"/>
    </location>
</feature>
<dbReference type="Pfam" id="PF13805">
    <property type="entry name" value="Pil1"/>
    <property type="match status" value="1"/>
</dbReference>
<gene>
    <name evidence="3" type="ORF">PTTG_11941</name>
</gene>
<protein>
    <submittedName>
        <fullName evidence="3 4">Uncharacterized protein</fullName>
    </submittedName>
</protein>
<evidence type="ECO:0000313" key="4">
    <source>
        <dbReference type="EnsemblFungi" id="PTTG_11941-t43_1-p1"/>
    </source>
</evidence>
<dbReference type="PANTHER" id="PTHR31962">
    <property type="entry name" value="SPHINGOLIPID LONG CHAIN BASE-RESPONSIVE PROTEIN PIL1"/>
    <property type="match status" value="1"/>
</dbReference>
<feature type="compositionally biased region" description="Low complexity" evidence="2">
    <location>
        <begin position="588"/>
        <end position="600"/>
    </location>
</feature>
<feature type="compositionally biased region" description="Basic and acidic residues" evidence="2">
    <location>
        <begin position="602"/>
        <end position="612"/>
    </location>
</feature>
<dbReference type="Gene3D" id="1.20.1270.60">
    <property type="entry name" value="Arfaptin homology (AH) domain/BAR domain"/>
    <property type="match status" value="1"/>
</dbReference>
<keyword evidence="1" id="KW-0175">Coiled coil</keyword>
<reference evidence="3" key="1">
    <citation type="submission" date="2009-11" db="EMBL/GenBank/DDBJ databases">
        <authorList>
            <consortium name="The Broad Institute Genome Sequencing Platform"/>
            <person name="Ward D."/>
            <person name="Feldgarden M."/>
            <person name="Earl A."/>
            <person name="Young S.K."/>
            <person name="Zeng Q."/>
            <person name="Koehrsen M."/>
            <person name="Alvarado L."/>
            <person name="Berlin A."/>
            <person name="Bochicchio J."/>
            <person name="Borenstein D."/>
            <person name="Chapman S.B."/>
            <person name="Chen Z."/>
            <person name="Engels R."/>
            <person name="Freedman E."/>
            <person name="Gellesch M."/>
            <person name="Goldberg J."/>
            <person name="Griggs A."/>
            <person name="Gujja S."/>
            <person name="Heilman E."/>
            <person name="Heiman D."/>
            <person name="Hepburn T."/>
            <person name="Howarth C."/>
            <person name="Jen D."/>
            <person name="Larson L."/>
            <person name="Lewis B."/>
            <person name="Mehta T."/>
            <person name="Park D."/>
            <person name="Pearson M."/>
            <person name="Roberts A."/>
            <person name="Saif S."/>
            <person name="Shea T."/>
            <person name="Shenoy N."/>
            <person name="Sisk P."/>
            <person name="Stolte C."/>
            <person name="Sykes S."/>
            <person name="Thomson T."/>
            <person name="Walk T."/>
            <person name="White J."/>
            <person name="Yandava C."/>
            <person name="Izard J."/>
            <person name="Baranova O.V."/>
            <person name="Blanton J.M."/>
            <person name="Tanner A.C."/>
            <person name="Dewhirst F.E."/>
            <person name="Haas B."/>
            <person name="Nusbaum C."/>
            <person name="Birren B."/>
        </authorList>
    </citation>
    <scope>NUCLEOTIDE SEQUENCE [LARGE SCALE GENOMIC DNA]</scope>
    <source>
        <strain evidence="3">1-1 BBBD Race 1</strain>
    </source>
</reference>